<dbReference type="Proteomes" id="UP000238479">
    <property type="component" value="Chromosome 2"/>
</dbReference>
<dbReference type="Gramene" id="PRQ51485">
    <property type="protein sequence ID" value="PRQ51485"/>
    <property type="gene ID" value="RchiOBHm_Chr2g0144981"/>
</dbReference>
<name>A0A2P6RYH8_ROSCH</name>
<evidence type="ECO:0000313" key="2">
    <source>
        <dbReference type="EMBL" id="PRQ51485.1"/>
    </source>
</evidence>
<reference evidence="2 3" key="1">
    <citation type="journal article" date="2018" name="Nat. Genet.">
        <title>The Rosa genome provides new insights in the design of modern roses.</title>
        <authorList>
            <person name="Bendahmane M."/>
        </authorList>
    </citation>
    <scope>NUCLEOTIDE SEQUENCE [LARGE SCALE GENOMIC DNA]</scope>
    <source>
        <strain evidence="3">cv. Old Blush</strain>
    </source>
</reference>
<comment type="caution">
    <text evidence="2">The sequence shown here is derived from an EMBL/GenBank/DDBJ whole genome shotgun (WGS) entry which is preliminary data.</text>
</comment>
<feature type="region of interest" description="Disordered" evidence="1">
    <location>
        <begin position="1"/>
        <end position="39"/>
    </location>
</feature>
<evidence type="ECO:0000313" key="3">
    <source>
        <dbReference type="Proteomes" id="UP000238479"/>
    </source>
</evidence>
<keyword evidence="3" id="KW-1185">Reference proteome</keyword>
<gene>
    <name evidence="2" type="ORF">RchiOBHm_Chr2g0144981</name>
</gene>
<dbReference type="AlphaFoldDB" id="A0A2P6RYH8"/>
<protein>
    <submittedName>
        <fullName evidence="2">Uncharacterized protein</fullName>
    </submittedName>
</protein>
<feature type="compositionally biased region" description="Basic and acidic residues" evidence="1">
    <location>
        <begin position="14"/>
        <end position="39"/>
    </location>
</feature>
<sequence>MASNSSTPGPGHEIIPREEVQSHHPSTFREELKAGTSSREKSWIWGFDSVELSKWF</sequence>
<proteinExistence type="predicted"/>
<accession>A0A2P6RYH8</accession>
<organism evidence="2 3">
    <name type="scientific">Rosa chinensis</name>
    <name type="common">China rose</name>
    <dbReference type="NCBI Taxonomy" id="74649"/>
    <lineage>
        <taxon>Eukaryota</taxon>
        <taxon>Viridiplantae</taxon>
        <taxon>Streptophyta</taxon>
        <taxon>Embryophyta</taxon>
        <taxon>Tracheophyta</taxon>
        <taxon>Spermatophyta</taxon>
        <taxon>Magnoliopsida</taxon>
        <taxon>eudicotyledons</taxon>
        <taxon>Gunneridae</taxon>
        <taxon>Pentapetalae</taxon>
        <taxon>rosids</taxon>
        <taxon>fabids</taxon>
        <taxon>Rosales</taxon>
        <taxon>Rosaceae</taxon>
        <taxon>Rosoideae</taxon>
        <taxon>Rosoideae incertae sedis</taxon>
        <taxon>Rosa</taxon>
    </lineage>
</organism>
<evidence type="ECO:0000256" key="1">
    <source>
        <dbReference type="SAM" id="MobiDB-lite"/>
    </source>
</evidence>
<dbReference type="EMBL" id="PDCK01000040">
    <property type="protein sequence ID" value="PRQ51485.1"/>
    <property type="molecule type" value="Genomic_DNA"/>
</dbReference>